<dbReference type="Pfam" id="PF17785">
    <property type="entry name" value="PUA_3"/>
    <property type="match status" value="1"/>
</dbReference>
<name>A0A1Q9DD14_SYMMI</name>
<comment type="subcellular location">
    <subcellularLocation>
        <location evidence="1">Cytoplasm</location>
    </subcellularLocation>
</comment>
<dbReference type="SUPFAM" id="SSF53335">
    <property type="entry name" value="S-adenosyl-L-methionine-dependent methyltransferases"/>
    <property type="match status" value="1"/>
</dbReference>
<dbReference type="OrthoDB" id="333664at2759"/>
<keyword evidence="2" id="KW-0963">Cytoplasm</keyword>
<dbReference type="Gene3D" id="3.40.50.150">
    <property type="entry name" value="Vaccinia Virus protein VP39"/>
    <property type="match status" value="1"/>
</dbReference>
<evidence type="ECO:0000256" key="1">
    <source>
        <dbReference type="ARBA" id="ARBA00004496"/>
    </source>
</evidence>
<proteinExistence type="predicted"/>
<dbReference type="Gene3D" id="3.30.750.80">
    <property type="entry name" value="RNA methyltransferase domain (HRMD) like"/>
    <property type="match status" value="1"/>
</dbReference>
<dbReference type="CDD" id="cd11572">
    <property type="entry name" value="RlmI_M_like"/>
    <property type="match status" value="1"/>
</dbReference>
<evidence type="ECO:0000256" key="3">
    <source>
        <dbReference type="ARBA" id="ARBA00022679"/>
    </source>
</evidence>
<dbReference type="GO" id="GO:0032259">
    <property type="term" value="P:methylation"/>
    <property type="evidence" value="ECO:0007669"/>
    <property type="project" value="UniProtKB-KW"/>
</dbReference>
<feature type="domain" description="RlmI-like PUA" evidence="4">
    <location>
        <begin position="56"/>
        <end position="109"/>
    </location>
</feature>
<dbReference type="PANTHER" id="PTHR42873:SF1">
    <property type="entry name" value="S-ADENOSYLMETHIONINE-DEPENDENT METHYLTRANSFERASE DOMAIN-CONTAINING PROTEIN"/>
    <property type="match status" value="1"/>
</dbReference>
<evidence type="ECO:0000313" key="5">
    <source>
        <dbReference type="EMBL" id="OLP93078.1"/>
    </source>
</evidence>
<evidence type="ECO:0000256" key="2">
    <source>
        <dbReference type="ARBA" id="ARBA00022490"/>
    </source>
</evidence>
<organism evidence="5 6">
    <name type="scientific">Symbiodinium microadriaticum</name>
    <name type="common">Dinoflagellate</name>
    <name type="synonym">Zooxanthella microadriatica</name>
    <dbReference type="NCBI Taxonomy" id="2951"/>
    <lineage>
        <taxon>Eukaryota</taxon>
        <taxon>Sar</taxon>
        <taxon>Alveolata</taxon>
        <taxon>Dinophyceae</taxon>
        <taxon>Suessiales</taxon>
        <taxon>Symbiodiniaceae</taxon>
        <taxon>Symbiodinium</taxon>
    </lineage>
</organism>
<gene>
    <name evidence="5" type="primary">rlmI</name>
    <name evidence="5" type="ORF">AK812_SmicGene25030</name>
</gene>
<dbReference type="AlphaFoldDB" id="A0A1Q9DD14"/>
<reference evidence="5 6" key="1">
    <citation type="submission" date="2016-02" db="EMBL/GenBank/DDBJ databases">
        <title>Genome analysis of coral dinoflagellate symbionts highlights evolutionary adaptations to a symbiotic lifestyle.</title>
        <authorList>
            <person name="Aranda M."/>
            <person name="Li Y."/>
            <person name="Liew Y.J."/>
            <person name="Baumgarten S."/>
            <person name="Simakov O."/>
            <person name="Wilson M."/>
            <person name="Piel J."/>
            <person name="Ashoor H."/>
            <person name="Bougouffa S."/>
            <person name="Bajic V.B."/>
            <person name="Ryu T."/>
            <person name="Ravasi T."/>
            <person name="Bayer T."/>
            <person name="Micklem G."/>
            <person name="Kim H."/>
            <person name="Bhak J."/>
            <person name="Lajeunesse T.C."/>
            <person name="Voolstra C.R."/>
        </authorList>
    </citation>
    <scope>NUCLEOTIDE SEQUENCE [LARGE SCALE GENOMIC DNA]</scope>
    <source>
        <strain evidence="5 6">CCMP2467</strain>
    </source>
</reference>
<dbReference type="OMA" id="WIYDDEV"/>
<keyword evidence="3 5" id="KW-0808">Transferase</keyword>
<dbReference type="GO" id="GO:0008168">
    <property type="term" value="F:methyltransferase activity"/>
    <property type="evidence" value="ECO:0007669"/>
    <property type="project" value="UniProtKB-KW"/>
</dbReference>
<dbReference type="Gene3D" id="2.30.130.10">
    <property type="entry name" value="PUA domain"/>
    <property type="match status" value="1"/>
</dbReference>
<dbReference type="PANTHER" id="PTHR42873">
    <property type="entry name" value="RIBOSOMAL RNA LARGE SUBUNIT METHYLTRANSFERASE"/>
    <property type="match status" value="1"/>
</dbReference>
<keyword evidence="6" id="KW-1185">Reference proteome</keyword>
<protein>
    <submittedName>
        <fullName evidence="5">Ribosomal RNA large subunit methyltransferase I</fullName>
    </submittedName>
</protein>
<dbReference type="GO" id="GO:0003723">
    <property type="term" value="F:RNA binding"/>
    <property type="evidence" value="ECO:0007669"/>
    <property type="project" value="InterPro"/>
</dbReference>
<dbReference type="InterPro" id="IPR029063">
    <property type="entry name" value="SAM-dependent_MTases_sf"/>
</dbReference>
<evidence type="ECO:0000313" key="6">
    <source>
        <dbReference type="Proteomes" id="UP000186817"/>
    </source>
</evidence>
<dbReference type="InterPro" id="IPR041532">
    <property type="entry name" value="RlmI-like_PUA"/>
</dbReference>
<dbReference type="EMBL" id="LSRX01000595">
    <property type="protein sequence ID" value="OLP93078.1"/>
    <property type="molecule type" value="Genomic_DNA"/>
</dbReference>
<sequence length="456" mass="50635">MAVAVRPSLQELARLWGRTWRSARSFATRAEGRSRASETLRPVARLKEALPRQLALNMGHPWIYDDEVSNIGDLNGIDAGTLVDIIDSDGATELGVGVLNRQASIVLRRMEGLSPGMEVTQELLQVRLRKAFAARDQLGGVSFCRAVHGEQDGLPGVIVDRFGKSAVVIFESVGSAKLELVVQEELTRWIGKLQQLTVHRMTAKKEKWAQEGSEFTTSITRGDSSKVRVEEGEGSSQLYFDIDVLQGILVGHWNYGLEKMRRELTACFGQGTVLDAWAQAGQWGIRCAKAGAEEVVLLEDTLGLAKLCRENAILNSVEEQCTILHRGDVTSELRNMATSGIRFNCVSLNIRVRFERYFKHQRGQFGKWYKPSLKGYERAITLGAMVTSRSGYLVVTFLLPLTTEYWALCLVQGALERASRVGSIIYCSTGINEDSAMPSSTMDEFWTHVLICVKLS</sequence>
<dbReference type="Proteomes" id="UP000186817">
    <property type="component" value="Unassembled WGS sequence"/>
</dbReference>
<dbReference type="InterPro" id="IPR036974">
    <property type="entry name" value="PUA_sf"/>
</dbReference>
<accession>A0A1Q9DD14</accession>
<evidence type="ECO:0000259" key="4">
    <source>
        <dbReference type="Pfam" id="PF17785"/>
    </source>
</evidence>
<comment type="caution">
    <text evidence="5">The sequence shown here is derived from an EMBL/GenBank/DDBJ whole genome shotgun (WGS) entry which is preliminary data.</text>
</comment>
<keyword evidence="5" id="KW-0489">Methyltransferase</keyword>